<feature type="compositionally biased region" description="Basic and acidic residues" evidence="1">
    <location>
        <begin position="285"/>
        <end position="298"/>
    </location>
</feature>
<comment type="caution">
    <text evidence="2">The sequence shown here is derived from an EMBL/GenBank/DDBJ whole genome shotgun (WGS) entry which is preliminary data.</text>
</comment>
<protein>
    <submittedName>
        <fullName evidence="2">Peroxin-3</fullName>
    </submittedName>
</protein>
<keyword evidence="3" id="KW-1185">Reference proteome</keyword>
<dbReference type="OrthoDB" id="45930at2759"/>
<dbReference type="AlphaFoldDB" id="A0A1Y2D8F9"/>
<evidence type="ECO:0000256" key="1">
    <source>
        <dbReference type="SAM" id="MobiDB-lite"/>
    </source>
</evidence>
<dbReference type="STRING" id="106004.A0A1Y2D8F9"/>
<gene>
    <name evidence="2" type="ORF">BCR35DRAFT_310052</name>
</gene>
<dbReference type="FunCoup" id="A0A1Y2D8F9">
    <property type="interactions" value="16"/>
</dbReference>
<dbReference type="PANTHER" id="PTHR28080:SF1">
    <property type="entry name" value="PEROXISOMAL BIOGENESIS FACTOR 3"/>
    <property type="match status" value="1"/>
</dbReference>
<feature type="compositionally biased region" description="Polar residues" evidence="1">
    <location>
        <begin position="141"/>
        <end position="165"/>
    </location>
</feature>
<evidence type="ECO:0000313" key="2">
    <source>
        <dbReference type="EMBL" id="ORY55550.1"/>
    </source>
</evidence>
<dbReference type="InterPro" id="IPR006966">
    <property type="entry name" value="Peroxin-3"/>
</dbReference>
<sequence>MLSSLASLPSGLASFVSNRRKTFTWVAGTVGGAYLLGQWGLRRMGDMAEKARVEGADRDNLARRFNLNQDDCQFTVLALLPTLSGQLMDEMDVEACSKELATLAQKAKKREREQREEEERLRLEQQRAEEEEQRRNEEESNTVQDDSTSQQNPTDASTADESTPQDAVSASPPADSASDPPEVPIIPPASSQDPPTSYAQAAAPSPSLLSASKLSAEAPAFSPSFAVNPAPEPEVEVEKARVVEEITSESTVLSRSWAEVVAKGDGKAEEVESESTVAVPEPVVEEQRPPAEPEKPERTRAELWEEIKILSFTRTLTSLYLLTLLTLQTHVQLSLLGRASYVSSVLSSLPPTPSPDPLTKEMNYGEDLELALYGEKVKLKEGQVGVSKETERRYLTCSWWLLHKGWKEVSEKVKRAVEEVVGPMGLKSPVVYGELSTLLGQIRHKVDYNADGSLYDFSSALFPPTPADEHETLLSGGISLTSGPAVTPELRRLLNETVDTLESGDCTLVRKLCLDRLFSLLVGQLETAFVAPPGSGSEVMGSRFEDVSERTTRLAGLLPTVARLSGGVLNGVPNEYLVALEDVRELTEFSAIIYSSFDRDNVRGSC</sequence>
<dbReference type="PANTHER" id="PTHR28080">
    <property type="entry name" value="PEROXISOMAL BIOGENESIS FACTOR 3"/>
    <property type="match status" value="1"/>
</dbReference>
<dbReference type="EMBL" id="MCGR01000090">
    <property type="protein sequence ID" value="ORY55550.1"/>
    <property type="molecule type" value="Genomic_DNA"/>
</dbReference>
<feature type="compositionally biased region" description="Basic and acidic residues" evidence="1">
    <location>
        <begin position="110"/>
        <end position="138"/>
    </location>
</feature>
<evidence type="ECO:0000313" key="3">
    <source>
        <dbReference type="Proteomes" id="UP000193467"/>
    </source>
</evidence>
<dbReference type="GO" id="GO:0005778">
    <property type="term" value="C:peroxisomal membrane"/>
    <property type="evidence" value="ECO:0007669"/>
    <property type="project" value="InterPro"/>
</dbReference>
<dbReference type="GO" id="GO:0030674">
    <property type="term" value="F:protein-macromolecule adaptor activity"/>
    <property type="evidence" value="ECO:0007669"/>
    <property type="project" value="TreeGrafter"/>
</dbReference>
<proteinExistence type="predicted"/>
<dbReference type="InParanoid" id="A0A1Y2D8F9"/>
<dbReference type="GO" id="GO:0045046">
    <property type="term" value="P:protein import into peroxisome membrane"/>
    <property type="evidence" value="ECO:0007669"/>
    <property type="project" value="TreeGrafter"/>
</dbReference>
<feature type="compositionally biased region" description="Low complexity" evidence="1">
    <location>
        <begin position="166"/>
        <end position="180"/>
    </location>
</feature>
<name>A0A1Y2D8F9_9BASI</name>
<reference evidence="2 3" key="1">
    <citation type="submission" date="2016-07" db="EMBL/GenBank/DDBJ databases">
        <title>Pervasive Adenine N6-methylation of Active Genes in Fungi.</title>
        <authorList>
            <consortium name="DOE Joint Genome Institute"/>
            <person name="Mondo S.J."/>
            <person name="Dannebaum R.O."/>
            <person name="Kuo R.C."/>
            <person name="Labutti K."/>
            <person name="Haridas S."/>
            <person name="Kuo A."/>
            <person name="Salamov A."/>
            <person name="Ahrendt S.R."/>
            <person name="Lipzen A."/>
            <person name="Sullivan W."/>
            <person name="Andreopoulos W.B."/>
            <person name="Clum A."/>
            <person name="Lindquist E."/>
            <person name="Daum C."/>
            <person name="Ramamoorthy G.K."/>
            <person name="Gryganskyi A."/>
            <person name="Culley D."/>
            <person name="Magnuson J.K."/>
            <person name="James T.Y."/>
            <person name="O'Malley M.A."/>
            <person name="Stajich J.E."/>
            <person name="Spatafora J.W."/>
            <person name="Visel A."/>
            <person name="Grigoriev I.V."/>
        </authorList>
    </citation>
    <scope>NUCLEOTIDE SEQUENCE [LARGE SCALE GENOMIC DNA]</scope>
    <source>
        <strain evidence="2 3">62-1032</strain>
    </source>
</reference>
<dbReference type="Pfam" id="PF04882">
    <property type="entry name" value="Peroxin-3"/>
    <property type="match status" value="1"/>
</dbReference>
<feature type="region of interest" description="Disordered" evidence="1">
    <location>
        <begin position="108"/>
        <end position="206"/>
    </location>
</feature>
<dbReference type="Proteomes" id="UP000193467">
    <property type="component" value="Unassembled WGS sequence"/>
</dbReference>
<organism evidence="2 3">
    <name type="scientific">Leucosporidium creatinivorum</name>
    <dbReference type="NCBI Taxonomy" id="106004"/>
    <lineage>
        <taxon>Eukaryota</taxon>
        <taxon>Fungi</taxon>
        <taxon>Dikarya</taxon>
        <taxon>Basidiomycota</taxon>
        <taxon>Pucciniomycotina</taxon>
        <taxon>Microbotryomycetes</taxon>
        <taxon>Leucosporidiales</taxon>
        <taxon>Leucosporidium</taxon>
    </lineage>
</organism>
<feature type="compositionally biased region" description="Low complexity" evidence="1">
    <location>
        <begin position="194"/>
        <end position="206"/>
    </location>
</feature>
<feature type="region of interest" description="Disordered" evidence="1">
    <location>
        <begin position="265"/>
        <end position="298"/>
    </location>
</feature>
<accession>A0A1Y2D8F9</accession>